<proteinExistence type="predicted"/>
<name>A0A7D5P0A4_9EURY</name>
<dbReference type="GeneID" id="56078495"/>
<dbReference type="OrthoDB" id="176960at2157"/>
<protein>
    <submittedName>
        <fullName evidence="1">Uncharacterized protein</fullName>
    </submittedName>
</protein>
<evidence type="ECO:0000313" key="1">
    <source>
        <dbReference type="EMBL" id="QLH77883.1"/>
    </source>
</evidence>
<sequence>MLLPPSGELRERGDHEGHVAERSLYTRAATSGARGKALVALGVAALGYGVYRAMRGNGADVEAVSSAELDGADRSLLAGTVRGAYQVRSTLSV</sequence>
<dbReference type="KEGG" id="hrr:HZS55_11490"/>
<dbReference type="Proteomes" id="UP000509667">
    <property type="component" value="Chromosome"/>
</dbReference>
<dbReference type="RefSeq" id="WP_179907807.1">
    <property type="nucleotide sequence ID" value="NZ_CP058910.1"/>
</dbReference>
<gene>
    <name evidence="1" type="ORF">HZS55_11490</name>
</gene>
<evidence type="ECO:0000313" key="2">
    <source>
        <dbReference type="Proteomes" id="UP000509667"/>
    </source>
</evidence>
<keyword evidence="2" id="KW-1185">Reference proteome</keyword>
<accession>A0A7D5P0A4</accession>
<reference evidence="1 2" key="1">
    <citation type="submission" date="2020-07" db="EMBL/GenBank/DDBJ databases">
        <title>Halosimplex pelagicum sp. nov. and Halosimplex rubrum sp. nov., isolated from salted brown alga Laminaria, and emended description of the genus Halosimplex.</title>
        <authorList>
            <person name="Cui H."/>
        </authorList>
    </citation>
    <scope>NUCLEOTIDE SEQUENCE [LARGE SCALE GENOMIC DNA]</scope>
    <source>
        <strain evidence="1 2">R27</strain>
    </source>
</reference>
<dbReference type="EMBL" id="CP058910">
    <property type="protein sequence ID" value="QLH77883.1"/>
    <property type="molecule type" value="Genomic_DNA"/>
</dbReference>
<dbReference type="AlphaFoldDB" id="A0A7D5P0A4"/>
<organism evidence="1 2">
    <name type="scientific">Halosimplex rubrum</name>
    <dbReference type="NCBI Taxonomy" id="869889"/>
    <lineage>
        <taxon>Archaea</taxon>
        <taxon>Methanobacteriati</taxon>
        <taxon>Methanobacteriota</taxon>
        <taxon>Stenosarchaea group</taxon>
        <taxon>Halobacteria</taxon>
        <taxon>Halobacteriales</taxon>
        <taxon>Haloarculaceae</taxon>
        <taxon>Halosimplex</taxon>
    </lineage>
</organism>